<gene>
    <name evidence="20" type="ORF">Egran_05534</name>
</gene>
<dbReference type="SUPFAM" id="SSF82919">
    <property type="entry name" value="Zn-finger domain of Sec23/24"/>
    <property type="match status" value="1"/>
</dbReference>
<keyword evidence="21" id="KW-1185">Reference proteome</keyword>
<feature type="region of interest" description="Disordered" evidence="14">
    <location>
        <begin position="13"/>
        <end position="93"/>
    </location>
</feature>
<feature type="compositionally biased region" description="Polar residues" evidence="14">
    <location>
        <begin position="22"/>
        <end position="35"/>
    </location>
</feature>
<dbReference type="Gene3D" id="2.60.40.1670">
    <property type="entry name" value="beta-sandwich domain of Sec23/24"/>
    <property type="match status" value="1"/>
</dbReference>
<dbReference type="AlphaFoldDB" id="A0A232LRP4"/>
<dbReference type="Pfam" id="PF00626">
    <property type="entry name" value="Gelsolin"/>
    <property type="match status" value="1"/>
</dbReference>
<dbReference type="InterPro" id="IPR006896">
    <property type="entry name" value="Sec23/24_trunk_dom"/>
</dbReference>
<dbReference type="SUPFAM" id="SSF82754">
    <property type="entry name" value="C-terminal, gelsolin-like domain of Sec23/24"/>
    <property type="match status" value="1"/>
</dbReference>
<dbReference type="Pfam" id="PF04815">
    <property type="entry name" value="Sec23_helical"/>
    <property type="match status" value="1"/>
</dbReference>
<dbReference type="OrthoDB" id="49016at2759"/>
<feature type="domain" description="Sec23/Sec24 trunk" evidence="17">
    <location>
        <begin position="377"/>
        <end position="626"/>
    </location>
</feature>
<evidence type="ECO:0000256" key="14">
    <source>
        <dbReference type="SAM" id="MobiDB-lite"/>
    </source>
</evidence>
<dbReference type="InterPro" id="IPR007123">
    <property type="entry name" value="Gelsolin-like_dom"/>
</dbReference>
<evidence type="ECO:0000256" key="12">
    <source>
        <dbReference type="ARBA" id="ARBA00023329"/>
    </source>
</evidence>
<feature type="region of interest" description="Disordered" evidence="14">
    <location>
        <begin position="104"/>
        <end position="123"/>
    </location>
</feature>
<evidence type="ECO:0000259" key="16">
    <source>
        <dbReference type="Pfam" id="PF04810"/>
    </source>
</evidence>
<dbReference type="GO" id="GO:0008270">
    <property type="term" value="F:zinc ion binding"/>
    <property type="evidence" value="ECO:0007669"/>
    <property type="project" value="InterPro"/>
</dbReference>
<dbReference type="InterPro" id="IPR036465">
    <property type="entry name" value="vWFA_dom_sf"/>
</dbReference>
<dbReference type="InterPro" id="IPR006895">
    <property type="entry name" value="Znf_Sec23_Sec24"/>
</dbReference>
<reference evidence="20 21" key="1">
    <citation type="journal article" date="2015" name="Environ. Microbiol.">
        <title>Metagenome sequence of Elaphomyces granulatus from sporocarp tissue reveals Ascomycota ectomycorrhizal fingerprints of genome expansion and a Proteobacteria-rich microbiome.</title>
        <authorList>
            <person name="Quandt C.A."/>
            <person name="Kohler A."/>
            <person name="Hesse C.N."/>
            <person name="Sharpton T.J."/>
            <person name="Martin F."/>
            <person name="Spatafora J.W."/>
        </authorList>
    </citation>
    <scope>NUCLEOTIDE SEQUENCE [LARGE SCALE GENOMIC DNA]</scope>
    <source>
        <strain evidence="20 21">OSC145934</strain>
    </source>
</reference>
<evidence type="ECO:0000259" key="15">
    <source>
        <dbReference type="Pfam" id="PF00626"/>
    </source>
</evidence>
<feature type="compositionally biased region" description="Polar residues" evidence="14">
    <location>
        <begin position="55"/>
        <end position="74"/>
    </location>
</feature>
<evidence type="ECO:0000256" key="8">
    <source>
        <dbReference type="ARBA" id="ARBA00022833"/>
    </source>
</evidence>
<evidence type="ECO:0000256" key="10">
    <source>
        <dbReference type="ARBA" id="ARBA00022927"/>
    </source>
</evidence>
<dbReference type="InterPro" id="IPR036175">
    <property type="entry name" value="Sec23/24_helical_dom_sf"/>
</dbReference>
<evidence type="ECO:0000256" key="13">
    <source>
        <dbReference type="ARBA" id="ARBA00025471"/>
    </source>
</evidence>
<protein>
    <recommendedName>
        <fullName evidence="22">Sec23/Sec24 family protein</fullName>
    </recommendedName>
</protein>
<evidence type="ECO:0000313" key="20">
    <source>
        <dbReference type="EMBL" id="OXV06698.1"/>
    </source>
</evidence>
<evidence type="ECO:0000256" key="4">
    <source>
        <dbReference type="ARBA" id="ARBA00008334"/>
    </source>
</evidence>
<feature type="domain" description="Gelsolin-like" evidence="15">
    <location>
        <begin position="855"/>
        <end position="899"/>
    </location>
</feature>
<dbReference type="GO" id="GO:0070971">
    <property type="term" value="C:endoplasmic reticulum exit site"/>
    <property type="evidence" value="ECO:0007669"/>
    <property type="project" value="TreeGrafter"/>
</dbReference>
<dbReference type="GO" id="GO:0000149">
    <property type="term" value="F:SNARE binding"/>
    <property type="evidence" value="ECO:0007669"/>
    <property type="project" value="TreeGrafter"/>
</dbReference>
<keyword evidence="7" id="KW-0256">Endoplasmic reticulum</keyword>
<comment type="subcellular location">
    <subcellularLocation>
        <location evidence="2">Cytoplasmic vesicle</location>
        <location evidence="2">COPII-coated vesicle membrane</location>
        <topology evidence="2">Peripheral membrane protein</topology>
        <orientation evidence="2">Cytoplasmic side</orientation>
    </subcellularLocation>
    <subcellularLocation>
        <location evidence="3">Endoplasmic reticulum membrane</location>
        <topology evidence="3">Peripheral membrane protein</topology>
        <orientation evidence="3">Cytoplasmic side</orientation>
    </subcellularLocation>
    <subcellularLocation>
        <location evidence="1">Golgi apparatus membrane</location>
        <topology evidence="1">Peripheral membrane protein</topology>
        <orientation evidence="1">Cytoplasmic side</orientation>
    </subcellularLocation>
</comment>
<keyword evidence="9" id="KW-0931">ER-Golgi transport</keyword>
<dbReference type="GO" id="GO:0090110">
    <property type="term" value="P:COPII-coated vesicle cargo loading"/>
    <property type="evidence" value="ECO:0007669"/>
    <property type="project" value="TreeGrafter"/>
</dbReference>
<dbReference type="InterPro" id="IPR029006">
    <property type="entry name" value="ADF-H/Gelsolin-like_dom_sf"/>
</dbReference>
<evidence type="ECO:0000256" key="5">
    <source>
        <dbReference type="ARBA" id="ARBA00022448"/>
    </source>
</evidence>
<evidence type="ECO:0008006" key="22">
    <source>
        <dbReference type="Google" id="ProtNLM"/>
    </source>
</evidence>
<dbReference type="SUPFAM" id="SSF53300">
    <property type="entry name" value="vWA-like"/>
    <property type="match status" value="1"/>
</dbReference>
<dbReference type="InterPro" id="IPR012990">
    <property type="entry name" value="Beta-sandwich_Sec23_24"/>
</dbReference>
<dbReference type="Pfam" id="PF04810">
    <property type="entry name" value="zf-Sec23_Sec24"/>
    <property type="match status" value="1"/>
</dbReference>
<evidence type="ECO:0000313" key="21">
    <source>
        <dbReference type="Proteomes" id="UP000243515"/>
    </source>
</evidence>
<feature type="compositionally biased region" description="Polar residues" evidence="14">
    <location>
        <begin position="178"/>
        <end position="198"/>
    </location>
</feature>
<feature type="domain" description="Sec23/Sec24 beta-sandwich" evidence="19">
    <location>
        <begin position="632"/>
        <end position="716"/>
    </location>
</feature>
<dbReference type="Pfam" id="PF08033">
    <property type="entry name" value="Sec23_BS"/>
    <property type="match status" value="1"/>
</dbReference>
<dbReference type="InterPro" id="IPR050550">
    <property type="entry name" value="SEC23_SEC24_subfamily"/>
</dbReference>
<dbReference type="GO" id="GO:0005789">
    <property type="term" value="C:endoplasmic reticulum membrane"/>
    <property type="evidence" value="ECO:0007669"/>
    <property type="project" value="UniProtKB-SubCell"/>
</dbReference>
<dbReference type="InterPro" id="IPR036174">
    <property type="entry name" value="Znf_Sec23_Sec24_sf"/>
</dbReference>
<keyword evidence="11" id="KW-0472">Membrane</keyword>
<name>A0A232LRP4_9EURO</name>
<dbReference type="EMBL" id="NPHW01005501">
    <property type="protein sequence ID" value="OXV06698.1"/>
    <property type="molecule type" value="Genomic_DNA"/>
</dbReference>
<keyword evidence="5" id="KW-0813">Transport</keyword>
<comment type="similarity">
    <text evidence="4">Belongs to the SEC23/SEC24 family. SEC24 subfamily.</text>
</comment>
<feature type="region of interest" description="Disordered" evidence="14">
    <location>
        <begin position="178"/>
        <end position="207"/>
    </location>
</feature>
<accession>A0A232LRP4</accession>
<evidence type="ECO:0000256" key="9">
    <source>
        <dbReference type="ARBA" id="ARBA00022892"/>
    </source>
</evidence>
<comment type="function">
    <text evidence="13">Component of the coat protein complex II (COPII) which promotes the formation of transport vesicles from the endoplasmic reticulum (ER). The coat has two main functions, the physical deformation of the endoplasmic reticulum membrane into vesicles and the selection of cargo molecules.</text>
</comment>
<evidence type="ECO:0000256" key="3">
    <source>
        <dbReference type="ARBA" id="ARBA00004397"/>
    </source>
</evidence>
<feature type="domain" description="Sec23/Sec24 helical" evidence="18">
    <location>
        <begin position="728"/>
        <end position="828"/>
    </location>
</feature>
<keyword evidence="12" id="KW-0968">Cytoplasmic vesicle</keyword>
<dbReference type="Pfam" id="PF04811">
    <property type="entry name" value="Sec23_trunk"/>
    <property type="match status" value="1"/>
</dbReference>
<sequence>MADYSMYHALGQGAVSDEDSTRQQSAINPNIQFNPSAAPPPSGYQETGTYGIPPHNSQPAYGTPQSSSFVQSPNAGYAAGPPPAPGQSDGHAMAGLASQIGGLGITADSGRGHRKKHRHAYHDIGGPVGSLQTSNGMPHAVAQNSAQFLNNTGQSPQHQPTVPSPAVAVSREAYSATGTFPQTEFPSSKTSSVSTQGKVNPDQLPSIPRSRDIAAQHYFNHVYPTLERHVPPPATIPFVAHDQGNSSPKYARLTLNNLPSTSDFLSSTALPLGLILQPLARLDPGEQPIPVIDFGDTGPPRCRRCRAYVNPFMMFRAGGGRFVCNMCTFPNEVPPAYYAALDASGVRSDRMQRPELLMGTVEFLVPREHWVKEPVGLRWLFLVDVSQESVNRGFLEGVCEGIMGALYGGEHDGAGENDGETIPRRLPEGSKVGIVTFDKEVHFYNLCPQLDQAQMMVMTDLEEPFVPLSEGLFVDPYESKSVISSLLSQIPTIFTHVKNPEPALLPTINAALSALQPTGGKMVCTLASLPTWGPGRLVMRDPGKGQGVDSESKLFNSEHPEWRKTATKLAESGVGIDFFIASPGGAYLDLAIIGHTAAVSGGETFFYPNFHAPRDILKLSRELAHTVNRDTGYQAQLKVRCSNGLQVSSCHGNFLQHTFGADLEIGAIDEDKAISVLFNYDGKLDPKLDAHFQAALLYTTAGGQRRVRCINVVAAVNERGLETMKFIDQDAVIATIAKEAASKATDKSLKDIRASITEKTIDIYAGYRKNFSGSHPPGQLVLPENLIEFSMYMLGLIKSRAFKDGVETSDRRVHEMRILRSVGCTELSLYLYPRIIAIHNLRPEDGFASEQGQLQVPPTLRATYSSVEDGGAYLVDNGQICLLWMHERVSPNLLEDLFGPGMTSLGSLDPAISSIPVLETHLNAQVRNILQYLSATRGSKAVTIQLARQGVDGAEYEFARLLVEDRNNDAQNYVDWLVHIHRQVNLELAGHRKREDTGASAEGALSTLAGIRPPYW</sequence>
<dbReference type="Gene3D" id="2.30.30.380">
    <property type="entry name" value="Zn-finger domain of Sec23/24"/>
    <property type="match status" value="1"/>
</dbReference>
<dbReference type="PANTHER" id="PTHR13803">
    <property type="entry name" value="SEC24-RELATED PROTEIN"/>
    <property type="match status" value="1"/>
</dbReference>
<dbReference type="GO" id="GO:0030127">
    <property type="term" value="C:COPII vesicle coat"/>
    <property type="evidence" value="ECO:0007669"/>
    <property type="project" value="InterPro"/>
</dbReference>
<evidence type="ECO:0000259" key="17">
    <source>
        <dbReference type="Pfam" id="PF04811"/>
    </source>
</evidence>
<organism evidence="20 21">
    <name type="scientific">Elaphomyces granulatus</name>
    <dbReference type="NCBI Taxonomy" id="519963"/>
    <lineage>
        <taxon>Eukaryota</taxon>
        <taxon>Fungi</taxon>
        <taxon>Dikarya</taxon>
        <taxon>Ascomycota</taxon>
        <taxon>Pezizomycotina</taxon>
        <taxon>Eurotiomycetes</taxon>
        <taxon>Eurotiomycetidae</taxon>
        <taxon>Eurotiales</taxon>
        <taxon>Elaphomycetaceae</taxon>
        <taxon>Elaphomyces</taxon>
    </lineage>
</organism>
<evidence type="ECO:0000256" key="1">
    <source>
        <dbReference type="ARBA" id="ARBA00004255"/>
    </source>
</evidence>
<dbReference type="InterPro" id="IPR036180">
    <property type="entry name" value="Gelsolin-like_dom_sf"/>
</dbReference>
<evidence type="ECO:0000256" key="7">
    <source>
        <dbReference type="ARBA" id="ARBA00022824"/>
    </source>
</evidence>
<dbReference type="Proteomes" id="UP000243515">
    <property type="component" value="Unassembled WGS sequence"/>
</dbReference>
<evidence type="ECO:0000256" key="2">
    <source>
        <dbReference type="ARBA" id="ARBA00004299"/>
    </source>
</evidence>
<dbReference type="PANTHER" id="PTHR13803:SF4">
    <property type="entry name" value="SECRETORY 24CD, ISOFORM C"/>
    <property type="match status" value="1"/>
</dbReference>
<keyword evidence="10" id="KW-0653">Protein transport</keyword>
<dbReference type="Gene3D" id="3.40.20.10">
    <property type="entry name" value="Severin"/>
    <property type="match status" value="1"/>
</dbReference>
<dbReference type="SUPFAM" id="SSF81995">
    <property type="entry name" value="beta-sandwich domain of Sec23/24"/>
    <property type="match status" value="1"/>
</dbReference>
<dbReference type="SUPFAM" id="SSF81811">
    <property type="entry name" value="Helical domain of Sec23/24"/>
    <property type="match status" value="1"/>
</dbReference>
<evidence type="ECO:0000259" key="18">
    <source>
        <dbReference type="Pfam" id="PF04815"/>
    </source>
</evidence>
<dbReference type="Gene3D" id="1.20.120.730">
    <property type="entry name" value="Sec23/Sec24 helical domain"/>
    <property type="match status" value="1"/>
</dbReference>
<dbReference type="GO" id="GO:0000139">
    <property type="term" value="C:Golgi membrane"/>
    <property type="evidence" value="ECO:0007669"/>
    <property type="project" value="UniProtKB-SubCell"/>
</dbReference>
<feature type="domain" description="Zinc finger Sec23/Sec24-type" evidence="16">
    <location>
        <begin position="299"/>
        <end position="337"/>
    </location>
</feature>
<dbReference type="GO" id="GO:0006886">
    <property type="term" value="P:intracellular protein transport"/>
    <property type="evidence" value="ECO:0007669"/>
    <property type="project" value="InterPro"/>
</dbReference>
<dbReference type="InterPro" id="IPR006900">
    <property type="entry name" value="Sec23/24_helical_dom"/>
</dbReference>
<evidence type="ECO:0000256" key="6">
    <source>
        <dbReference type="ARBA" id="ARBA00022723"/>
    </source>
</evidence>
<evidence type="ECO:0000256" key="11">
    <source>
        <dbReference type="ARBA" id="ARBA00023136"/>
    </source>
</evidence>
<proteinExistence type="inferred from homology"/>
<keyword evidence="6" id="KW-0479">Metal-binding</keyword>
<dbReference type="Gene3D" id="3.40.50.410">
    <property type="entry name" value="von Willebrand factor, type A domain"/>
    <property type="match status" value="1"/>
</dbReference>
<comment type="caution">
    <text evidence="20">The sequence shown here is derived from an EMBL/GenBank/DDBJ whole genome shotgun (WGS) entry which is preliminary data.</text>
</comment>
<keyword evidence="8" id="KW-0862">Zinc</keyword>
<evidence type="ECO:0000259" key="19">
    <source>
        <dbReference type="Pfam" id="PF08033"/>
    </source>
</evidence>